<evidence type="ECO:0000256" key="1">
    <source>
        <dbReference type="SAM" id="MobiDB-lite"/>
    </source>
</evidence>
<feature type="compositionally biased region" description="Low complexity" evidence="1">
    <location>
        <begin position="56"/>
        <end position="70"/>
    </location>
</feature>
<keyword evidence="3" id="KW-1185">Reference proteome</keyword>
<feature type="region of interest" description="Disordered" evidence="1">
    <location>
        <begin position="49"/>
        <end position="83"/>
    </location>
</feature>
<protein>
    <submittedName>
        <fullName evidence="2">Uncharacterized protein</fullName>
    </submittedName>
</protein>
<proteinExistence type="predicted"/>
<dbReference type="Proteomes" id="UP001482620">
    <property type="component" value="Unassembled WGS sequence"/>
</dbReference>
<name>A0ABV0VAI8_9TELE</name>
<organism evidence="2 3">
    <name type="scientific">Ilyodon furcidens</name>
    <name type="common">goldbreast splitfin</name>
    <dbReference type="NCBI Taxonomy" id="33524"/>
    <lineage>
        <taxon>Eukaryota</taxon>
        <taxon>Metazoa</taxon>
        <taxon>Chordata</taxon>
        <taxon>Craniata</taxon>
        <taxon>Vertebrata</taxon>
        <taxon>Euteleostomi</taxon>
        <taxon>Actinopterygii</taxon>
        <taxon>Neopterygii</taxon>
        <taxon>Teleostei</taxon>
        <taxon>Neoteleostei</taxon>
        <taxon>Acanthomorphata</taxon>
        <taxon>Ovalentaria</taxon>
        <taxon>Atherinomorphae</taxon>
        <taxon>Cyprinodontiformes</taxon>
        <taxon>Goodeidae</taxon>
        <taxon>Ilyodon</taxon>
    </lineage>
</organism>
<reference evidence="2 3" key="1">
    <citation type="submission" date="2021-06" db="EMBL/GenBank/DDBJ databases">
        <authorList>
            <person name="Palmer J.M."/>
        </authorList>
    </citation>
    <scope>NUCLEOTIDE SEQUENCE [LARGE SCALE GENOMIC DNA]</scope>
    <source>
        <strain evidence="3">if_2019</strain>
        <tissue evidence="2">Muscle</tissue>
    </source>
</reference>
<comment type="caution">
    <text evidence="2">The sequence shown here is derived from an EMBL/GenBank/DDBJ whole genome shotgun (WGS) entry which is preliminary data.</text>
</comment>
<dbReference type="EMBL" id="JAHRIQ010102542">
    <property type="protein sequence ID" value="MEQ2254024.1"/>
    <property type="molecule type" value="Genomic_DNA"/>
</dbReference>
<evidence type="ECO:0000313" key="2">
    <source>
        <dbReference type="EMBL" id="MEQ2254024.1"/>
    </source>
</evidence>
<feature type="region of interest" description="Disordered" evidence="1">
    <location>
        <begin position="97"/>
        <end position="126"/>
    </location>
</feature>
<accession>A0ABV0VAI8</accession>
<evidence type="ECO:0000313" key="3">
    <source>
        <dbReference type="Proteomes" id="UP001482620"/>
    </source>
</evidence>
<gene>
    <name evidence="2" type="ORF">ILYODFUR_038635</name>
</gene>
<sequence length="126" mass="14334">MRERCLATATLERSLRRRSLSSYKCLLEGYVLIKRHWKCFKILHDCDSGVQRDSDGSWSAFSSSDSGSESEPPRTKNMSRPVSRRLWRIISSNSATISAGSETGRRARCPVPSYKPSSPAHWQERN</sequence>